<dbReference type="InterPro" id="IPR035914">
    <property type="entry name" value="Sperma_CUB_dom_sf"/>
</dbReference>
<dbReference type="Pfam" id="PF00431">
    <property type="entry name" value="CUB"/>
    <property type="match status" value="1"/>
</dbReference>
<comment type="caution">
    <text evidence="2">Lacks conserved residue(s) required for the propagation of feature annotation.</text>
</comment>
<feature type="chain" id="PRO_5021349399" description="CUB domain-containing protein" evidence="3">
    <location>
        <begin position="25"/>
        <end position="196"/>
    </location>
</feature>
<sequence>MVLRIGLYLFYSFSIFFNFVDVLAQSSSPNCGNQSLYLRNGQNIFFIPEHDGPRECVYNLTSENGTIINFMIVSLSIGTKKGKCDHDYITVGDSEKDLPHPRYTACGEHVPNWQLYSTGNRMTVKLVVKNQLKKVSVLADVWPLNTNRIPSPECGNSVIRVGPGRTELTFPPDRISLKMKPNVPTFYLEITVGMGA</sequence>
<accession>A0A504ZA39</accession>
<proteinExistence type="predicted"/>
<feature type="domain" description="CUB" evidence="4">
    <location>
        <begin position="31"/>
        <end position="144"/>
    </location>
</feature>
<organism evidence="5 6">
    <name type="scientific">Fasciola gigantica</name>
    <name type="common">Giant liver fluke</name>
    <dbReference type="NCBI Taxonomy" id="46835"/>
    <lineage>
        <taxon>Eukaryota</taxon>
        <taxon>Metazoa</taxon>
        <taxon>Spiralia</taxon>
        <taxon>Lophotrochozoa</taxon>
        <taxon>Platyhelminthes</taxon>
        <taxon>Trematoda</taxon>
        <taxon>Digenea</taxon>
        <taxon>Plagiorchiida</taxon>
        <taxon>Echinostomata</taxon>
        <taxon>Echinostomatoidea</taxon>
        <taxon>Fasciolidae</taxon>
        <taxon>Fasciola</taxon>
    </lineage>
</organism>
<keyword evidence="1" id="KW-1015">Disulfide bond</keyword>
<evidence type="ECO:0000313" key="5">
    <source>
        <dbReference type="EMBL" id="TPP66080.1"/>
    </source>
</evidence>
<reference evidence="5 6" key="1">
    <citation type="submission" date="2019-04" db="EMBL/GenBank/DDBJ databases">
        <title>Annotation for the trematode Fasciola gigantica.</title>
        <authorList>
            <person name="Choi Y.-J."/>
        </authorList>
    </citation>
    <scope>NUCLEOTIDE SEQUENCE [LARGE SCALE GENOMIC DNA]</scope>
    <source>
        <strain evidence="5">Uganda_cow_1</strain>
    </source>
</reference>
<evidence type="ECO:0000256" key="3">
    <source>
        <dbReference type="SAM" id="SignalP"/>
    </source>
</evidence>
<dbReference type="PROSITE" id="PS01180">
    <property type="entry name" value="CUB"/>
    <property type="match status" value="1"/>
</dbReference>
<evidence type="ECO:0000256" key="1">
    <source>
        <dbReference type="ARBA" id="ARBA00023157"/>
    </source>
</evidence>
<comment type="caution">
    <text evidence="5">The sequence shown here is derived from an EMBL/GenBank/DDBJ whole genome shotgun (WGS) entry which is preliminary data.</text>
</comment>
<keyword evidence="6" id="KW-1185">Reference proteome</keyword>
<name>A0A504ZA39_FASGI</name>
<dbReference type="InterPro" id="IPR000859">
    <property type="entry name" value="CUB_dom"/>
</dbReference>
<dbReference type="AlphaFoldDB" id="A0A504ZA39"/>
<feature type="signal peptide" evidence="3">
    <location>
        <begin position="1"/>
        <end position="24"/>
    </location>
</feature>
<gene>
    <name evidence="5" type="ORF">FGIG_11997</name>
</gene>
<dbReference type="Gene3D" id="2.60.120.290">
    <property type="entry name" value="Spermadhesin, CUB domain"/>
    <property type="match status" value="1"/>
</dbReference>
<evidence type="ECO:0000259" key="4">
    <source>
        <dbReference type="PROSITE" id="PS01180"/>
    </source>
</evidence>
<dbReference type="Proteomes" id="UP000316759">
    <property type="component" value="Unassembled WGS sequence"/>
</dbReference>
<protein>
    <recommendedName>
        <fullName evidence="4">CUB domain-containing protein</fullName>
    </recommendedName>
</protein>
<evidence type="ECO:0000313" key="6">
    <source>
        <dbReference type="Proteomes" id="UP000316759"/>
    </source>
</evidence>
<evidence type="ECO:0000256" key="2">
    <source>
        <dbReference type="PROSITE-ProRule" id="PRU00059"/>
    </source>
</evidence>
<dbReference type="SUPFAM" id="SSF49854">
    <property type="entry name" value="Spermadhesin, CUB domain"/>
    <property type="match status" value="1"/>
</dbReference>
<dbReference type="EMBL" id="SUNJ01002310">
    <property type="protein sequence ID" value="TPP66080.1"/>
    <property type="molecule type" value="Genomic_DNA"/>
</dbReference>
<keyword evidence="3" id="KW-0732">Signal</keyword>